<evidence type="ECO:0000259" key="1">
    <source>
        <dbReference type="PROSITE" id="PS51832"/>
    </source>
</evidence>
<dbReference type="InterPro" id="IPR037522">
    <property type="entry name" value="HD_GYP_dom"/>
</dbReference>
<dbReference type="RefSeq" id="WP_260560499.1">
    <property type="nucleotide sequence ID" value="NZ_BAABEC010000027.1"/>
</dbReference>
<evidence type="ECO:0000313" key="3">
    <source>
        <dbReference type="Proteomes" id="UP001060261"/>
    </source>
</evidence>
<dbReference type="Gene3D" id="1.10.3210.10">
    <property type="entry name" value="Hypothetical protein af1432"/>
    <property type="match status" value="1"/>
</dbReference>
<feature type="domain" description="HD-GYP" evidence="1">
    <location>
        <begin position="1"/>
        <end position="47"/>
    </location>
</feature>
<dbReference type="PANTHER" id="PTHR45228">
    <property type="entry name" value="CYCLIC DI-GMP PHOSPHODIESTERASE TM_0186-RELATED"/>
    <property type="match status" value="1"/>
</dbReference>
<dbReference type="SUPFAM" id="SSF109604">
    <property type="entry name" value="HD-domain/PDEase-like"/>
    <property type="match status" value="1"/>
</dbReference>
<dbReference type="Proteomes" id="UP001060261">
    <property type="component" value="Chromosome"/>
</dbReference>
<sequence length="47" mass="5263">MYDALISVRPYKRAWTQAEARGEIAAQSGRHFDPQVVSAFLQLLDVG</sequence>
<organism evidence="2 3">
    <name type="scientific">Deinococcus rubellus</name>
    <dbReference type="NCBI Taxonomy" id="1889240"/>
    <lineage>
        <taxon>Bacteria</taxon>
        <taxon>Thermotogati</taxon>
        <taxon>Deinococcota</taxon>
        <taxon>Deinococci</taxon>
        <taxon>Deinococcales</taxon>
        <taxon>Deinococcaceae</taxon>
        <taxon>Deinococcus</taxon>
    </lineage>
</organism>
<protein>
    <recommendedName>
        <fullName evidence="1">HD-GYP domain-containing protein</fullName>
    </recommendedName>
</protein>
<dbReference type="PANTHER" id="PTHR45228:SF8">
    <property type="entry name" value="TWO-COMPONENT RESPONSE REGULATOR-RELATED"/>
    <property type="match status" value="1"/>
</dbReference>
<dbReference type="PROSITE" id="PS51832">
    <property type="entry name" value="HD_GYP"/>
    <property type="match status" value="1"/>
</dbReference>
<gene>
    <name evidence="2" type="ORF">N0D28_00665</name>
</gene>
<keyword evidence="3" id="KW-1185">Reference proteome</keyword>
<accession>A0ABY5YIZ3</accession>
<evidence type="ECO:0000313" key="2">
    <source>
        <dbReference type="EMBL" id="UWX64224.1"/>
    </source>
</evidence>
<name>A0ABY5YIZ3_9DEIO</name>
<dbReference type="InterPro" id="IPR052020">
    <property type="entry name" value="Cyclic_di-GMP/3'3'-cGAMP_PDE"/>
</dbReference>
<reference evidence="2" key="1">
    <citation type="submission" date="2022-09" db="EMBL/GenBank/DDBJ databases">
        <title>genome sequence of Deinococcus rubellus.</title>
        <authorList>
            <person name="Srinivasan S."/>
        </authorList>
    </citation>
    <scope>NUCLEOTIDE SEQUENCE</scope>
    <source>
        <strain evidence="2">Ant6</strain>
    </source>
</reference>
<dbReference type="EMBL" id="CP104213">
    <property type="protein sequence ID" value="UWX64224.1"/>
    <property type="molecule type" value="Genomic_DNA"/>
</dbReference>
<proteinExistence type="predicted"/>